<dbReference type="OrthoDB" id="3919589at2759"/>
<feature type="compositionally biased region" description="Polar residues" evidence="1">
    <location>
        <begin position="17"/>
        <end position="47"/>
    </location>
</feature>
<dbReference type="AlphaFoldDB" id="A0A8K0KXT7"/>
<reference evidence="2" key="1">
    <citation type="submission" date="2021-07" db="EMBL/GenBank/DDBJ databases">
        <title>Elsinoe batatas strain:CRI-CJ2 Genome sequencing and assembly.</title>
        <authorList>
            <person name="Huang L."/>
        </authorList>
    </citation>
    <scope>NUCLEOTIDE SEQUENCE</scope>
    <source>
        <strain evidence="2">CRI-CJ2</strain>
    </source>
</reference>
<feature type="compositionally biased region" description="Basic and acidic residues" evidence="1">
    <location>
        <begin position="488"/>
        <end position="502"/>
    </location>
</feature>
<comment type="caution">
    <text evidence="2">The sequence shown here is derived from an EMBL/GenBank/DDBJ whole genome shotgun (WGS) entry which is preliminary data.</text>
</comment>
<feature type="region of interest" description="Disordered" evidence="1">
    <location>
        <begin position="253"/>
        <end position="282"/>
    </location>
</feature>
<protein>
    <submittedName>
        <fullName evidence="2">Uncharacterized protein</fullName>
    </submittedName>
</protein>
<gene>
    <name evidence="2" type="ORF">KVT40_008836</name>
</gene>
<evidence type="ECO:0000313" key="3">
    <source>
        <dbReference type="Proteomes" id="UP000809789"/>
    </source>
</evidence>
<dbReference type="EMBL" id="JAESVG020000010">
    <property type="protein sequence ID" value="KAG8623860.1"/>
    <property type="molecule type" value="Genomic_DNA"/>
</dbReference>
<name>A0A8K0KXT7_9PEZI</name>
<keyword evidence="3" id="KW-1185">Reference proteome</keyword>
<evidence type="ECO:0000256" key="1">
    <source>
        <dbReference type="SAM" id="MobiDB-lite"/>
    </source>
</evidence>
<evidence type="ECO:0000313" key="2">
    <source>
        <dbReference type="EMBL" id="KAG8623860.1"/>
    </source>
</evidence>
<sequence length="515" mass="57033">MYSPQPVSKKPPGVLKYTTSETRGTSQNSIPSFQSFLKSTPPLQDSQKALPPDPPADSTTAAQETSRLRRRSSSVYSRLIDQWAATPESRTSSPMSSPIKSPASTHQYSFDDGEILQPTVFRPAKPMWDNGHDSGIQFSPVKPVSESAFDKSDGVMVGSNKKTVTPLLPEEWRQKAASNTSIHSDISNHKDTLDEDEALKTPGSVRFDLQNMVYAKQKPFEMPQTSYSDPYLQYADTYRKDSESSLLSYEARGRTTIRDSSAPQTPTRYGPPGDEGAPAPRVPSEAERLAHMYHAVLRDQSLHSSRDSSTYSRSDSPDTRTHMKMIPQPLFHNPRTISDQRTREYSAPRFKNVSPGALGPRSILKHGSPAPSVTPEIGSKKPLLPAIMPTASRHNTGFSDLSPRSDTSDTPILGRFASLPKVRNSSLHLHSPTKIAHSNSGTFATMKDMVSSIPSRRLSLHMPAAVKNVQIDAGKVKETLGKVGTMLESKEKKREKEKEQRKKDLKRMIRVIPNE</sequence>
<organism evidence="2 3">
    <name type="scientific">Elsinoe batatas</name>
    <dbReference type="NCBI Taxonomy" id="2601811"/>
    <lineage>
        <taxon>Eukaryota</taxon>
        <taxon>Fungi</taxon>
        <taxon>Dikarya</taxon>
        <taxon>Ascomycota</taxon>
        <taxon>Pezizomycotina</taxon>
        <taxon>Dothideomycetes</taxon>
        <taxon>Dothideomycetidae</taxon>
        <taxon>Myriangiales</taxon>
        <taxon>Elsinoaceae</taxon>
        <taxon>Elsinoe</taxon>
    </lineage>
</organism>
<proteinExistence type="predicted"/>
<feature type="compositionally biased region" description="Polar residues" evidence="1">
    <location>
        <begin position="258"/>
        <end position="267"/>
    </location>
</feature>
<feature type="region of interest" description="Disordered" evidence="1">
    <location>
        <begin position="350"/>
        <end position="378"/>
    </location>
</feature>
<feature type="region of interest" description="Disordered" evidence="1">
    <location>
        <begin position="487"/>
        <end position="515"/>
    </location>
</feature>
<dbReference type="Proteomes" id="UP000809789">
    <property type="component" value="Unassembled WGS sequence"/>
</dbReference>
<feature type="region of interest" description="Disordered" evidence="1">
    <location>
        <begin position="298"/>
        <end position="324"/>
    </location>
</feature>
<accession>A0A8K0KXT7</accession>
<feature type="compositionally biased region" description="Polar residues" evidence="1">
    <location>
        <begin position="88"/>
        <end position="108"/>
    </location>
</feature>
<feature type="region of interest" description="Disordered" evidence="1">
    <location>
        <begin position="1"/>
        <end position="116"/>
    </location>
</feature>